<proteinExistence type="predicted"/>
<keyword evidence="3" id="KW-1185">Reference proteome</keyword>
<dbReference type="EMBL" id="BAABIQ010000003">
    <property type="protein sequence ID" value="GAA4780064.1"/>
    <property type="molecule type" value="Genomic_DNA"/>
</dbReference>
<evidence type="ECO:0000259" key="1">
    <source>
        <dbReference type="Pfam" id="PF00534"/>
    </source>
</evidence>
<evidence type="ECO:0000313" key="2">
    <source>
        <dbReference type="EMBL" id="GAA4780064.1"/>
    </source>
</evidence>
<dbReference type="Pfam" id="PF00534">
    <property type="entry name" value="Glycos_transf_1"/>
    <property type="match status" value="1"/>
</dbReference>
<dbReference type="CDD" id="cd03801">
    <property type="entry name" value="GT4_PimA-like"/>
    <property type="match status" value="1"/>
</dbReference>
<dbReference type="Proteomes" id="UP001501411">
    <property type="component" value="Unassembled WGS sequence"/>
</dbReference>
<sequence>MNIIFNPPENSENQYIHLMISPLQKAGFNIYPLDNFLSSYRHIQQIQLVHLNWFENIDDSSFFVALKSFFRKLVALIAIKLSRKPLVWTMHNRASHEKGLSFFSRSITYLLMRWANKIIVHSHISIELLKKRSMRIAAKAVYLPHPNFIQVYGPALAPTATKGKRLRLLFIGAVKPYKNIELLLTLAQAYEKEVQLTVAGKPVTSGYQQTLEQMAAQSTNINLQLRFIHDQELPLLLSEADALVLPYDLASSLNSGTVFLAFSYKKTVICPNIGTIMDLKEEKAYVLAYDYETPTQHAFQLSEQIETAIRLKAEQPAIFEQWGEHLFQYVAKTHAPEQIEQQLIEIYKQLIKQ</sequence>
<organism evidence="2 3">
    <name type="scientific">Olivibacter ginsenosidimutans</name>
    <dbReference type="NCBI Taxonomy" id="1176537"/>
    <lineage>
        <taxon>Bacteria</taxon>
        <taxon>Pseudomonadati</taxon>
        <taxon>Bacteroidota</taxon>
        <taxon>Sphingobacteriia</taxon>
        <taxon>Sphingobacteriales</taxon>
        <taxon>Sphingobacteriaceae</taxon>
        <taxon>Olivibacter</taxon>
    </lineage>
</organism>
<dbReference type="RefSeq" id="WP_345229986.1">
    <property type="nucleotide sequence ID" value="NZ_BAABIQ010000003.1"/>
</dbReference>
<protein>
    <recommendedName>
        <fullName evidence="1">Glycosyl transferase family 1 domain-containing protein</fullName>
    </recommendedName>
</protein>
<dbReference type="Gene3D" id="3.40.50.2000">
    <property type="entry name" value="Glycogen Phosphorylase B"/>
    <property type="match status" value="2"/>
</dbReference>
<gene>
    <name evidence="2" type="ORF">GCM10023231_03690</name>
</gene>
<name>A0ABP9AH32_9SPHI</name>
<comment type="caution">
    <text evidence="2">The sequence shown here is derived from an EMBL/GenBank/DDBJ whole genome shotgun (WGS) entry which is preliminary data.</text>
</comment>
<evidence type="ECO:0000313" key="3">
    <source>
        <dbReference type="Proteomes" id="UP001501411"/>
    </source>
</evidence>
<accession>A0ABP9AH32</accession>
<dbReference type="PANTHER" id="PTHR12526">
    <property type="entry name" value="GLYCOSYLTRANSFERASE"/>
    <property type="match status" value="1"/>
</dbReference>
<dbReference type="SUPFAM" id="SSF53756">
    <property type="entry name" value="UDP-Glycosyltransferase/glycogen phosphorylase"/>
    <property type="match status" value="1"/>
</dbReference>
<feature type="domain" description="Glycosyl transferase family 1" evidence="1">
    <location>
        <begin position="161"/>
        <end position="279"/>
    </location>
</feature>
<reference evidence="3" key="1">
    <citation type="journal article" date="2019" name="Int. J. Syst. Evol. Microbiol.">
        <title>The Global Catalogue of Microorganisms (GCM) 10K type strain sequencing project: providing services to taxonomists for standard genome sequencing and annotation.</title>
        <authorList>
            <consortium name="The Broad Institute Genomics Platform"/>
            <consortium name="The Broad Institute Genome Sequencing Center for Infectious Disease"/>
            <person name="Wu L."/>
            <person name="Ma J."/>
        </authorList>
    </citation>
    <scope>NUCLEOTIDE SEQUENCE [LARGE SCALE GENOMIC DNA]</scope>
    <source>
        <strain evidence="3">JCM 18200</strain>
    </source>
</reference>
<dbReference type="InterPro" id="IPR001296">
    <property type="entry name" value="Glyco_trans_1"/>
</dbReference>